<reference evidence="13" key="1">
    <citation type="submission" date="2018-08" db="EMBL/GenBank/DDBJ databases">
        <title>A genome reference for cultivated species of the human gut microbiota.</title>
        <authorList>
            <person name="Zou Y."/>
            <person name="Xue W."/>
            <person name="Luo G."/>
        </authorList>
    </citation>
    <scope>NUCLEOTIDE SEQUENCE [LARGE SCALE GENOMIC DNA]</scope>
    <source>
        <strain evidence="13">TF05-5AC</strain>
    </source>
</reference>
<dbReference type="InterPro" id="IPR002523">
    <property type="entry name" value="MgTranspt_CorA/ZnTranspt_ZntB"/>
</dbReference>
<evidence type="ECO:0000256" key="12">
    <source>
        <dbReference type="SAM" id="Phobius"/>
    </source>
</evidence>
<feature type="transmembrane region" description="Helical" evidence="12">
    <location>
        <begin position="284"/>
        <end position="304"/>
    </location>
</feature>
<dbReference type="InterPro" id="IPR045861">
    <property type="entry name" value="CorA_cytoplasmic_dom"/>
</dbReference>
<evidence type="ECO:0000256" key="2">
    <source>
        <dbReference type="ARBA" id="ARBA00009765"/>
    </source>
</evidence>
<evidence type="ECO:0000313" key="13">
    <source>
        <dbReference type="EMBL" id="RGE58876.1"/>
    </source>
</evidence>
<dbReference type="GO" id="GO:0015095">
    <property type="term" value="F:magnesium ion transmembrane transporter activity"/>
    <property type="evidence" value="ECO:0007669"/>
    <property type="project" value="TreeGrafter"/>
</dbReference>
<organism evidence="13 14">
    <name type="scientific">Eisenbergiella massiliensis</name>
    <dbReference type="NCBI Taxonomy" id="1720294"/>
    <lineage>
        <taxon>Bacteria</taxon>
        <taxon>Bacillati</taxon>
        <taxon>Bacillota</taxon>
        <taxon>Clostridia</taxon>
        <taxon>Lachnospirales</taxon>
        <taxon>Lachnospiraceae</taxon>
        <taxon>Eisenbergiella</taxon>
    </lineage>
</organism>
<keyword evidence="6" id="KW-0460">Magnesium</keyword>
<keyword evidence="14" id="KW-1185">Reference proteome</keyword>
<evidence type="ECO:0000256" key="10">
    <source>
        <dbReference type="ARBA" id="ARBA00034269"/>
    </source>
</evidence>
<dbReference type="RefSeq" id="WP_021633762.1">
    <property type="nucleotide sequence ID" value="NZ_CANNOQ010000193.1"/>
</dbReference>
<dbReference type="GeneID" id="97988303"/>
<evidence type="ECO:0000313" key="14">
    <source>
        <dbReference type="Proteomes" id="UP000260812"/>
    </source>
</evidence>
<dbReference type="InterPro" id="IPR045863">
    <property type="entry name" value="CorA_TM1_TM2"/>
</dbReference>
<feature type="transmembrane region" description="Helical" evidence="12">
    <location>
        <begin position="252"/>
        <end position="272"/>
    </location>
</feature>
<dbReference type="AlphaFoldDB" id="A0A3E3I2I8"/>
<dbReference type="SUPFAM" id="SSF143865">
    <property type="entry name" value="CorA soluble domain-like"/>
    <property type="match status" value="1"/>
</dbReference>
<evidence type="ECO:0000256" key="3">
    <source>
        <dbReference type="ARBA" id="ARBA00022448"/>
    </source>
</evidence>
<comment type="subcellular location">
    <subcellularLocation>
        <location evidence="1">Cell membrane</location>
        <topology evidence="1">Multi-pass membrane protein</topology>
    </subcellularLocation>
</comment>
<dbReference type="Gene3D" id="1.20.58.340">
    <property type="entry name" value="Magnesium transport protein CorA, transmembrane region"/>
    <property type="match status" value="2"/>
</dbReference>
<protein>
    <recommendedName>
        <fullName evidence="15">Cobalt transporter</fullName>
    </recommendedName>
</protein>
<dbReference type="EMBL" id="QVLV01000010">
    <property type="protein sequence ID" value="RGE58876.1"/>
    <property type="molecule type" value="Genomic_DNA"/>
</dbReference>
<evidence type="ECO:0000256" key="1">
    <source>
        <dbReference type="ARBA" id="ARBA00004651"/>
    </source>
</evidence>
<evidence type="ECO:0000256" key="11">
    <source>
        <dbReference type="ARBA" id="ARBA00045497"/>
    </source>
</evidence>
<comment type="similarity">
    <text evidence="2">Belongs to the CorA metal ion transporter (MIT) (TC 1.A.35) family.</text>
</comment>
<dbReference type="PANTHER" id="PTHR46494:SF1">
    <property type="entry name" value="CORA FAMILY METAL ION TRANSPORTER (EUROFUNG)"/>
    <property type="match status" value="1"/>
</dbReference>
<keyword evidence="4" id="KW-1003">Cell membrane</keyword>
<evidence type="ECO:0000256" key="4">
    <source>
        <dbReference type="ARBA" id="ARBA00022475"/>
    </source>
</evidence>
<comment type="function">
    <text evidence="11">Mediates influx of magnesium ions. Alternates between open and closed states. Activated by low cytoplasmic Mg(2+) levels. Inactive when cytoplasmic Mg(2+) levels are high.</text>
</comment>
<proteinExistence type="inferred from homology"/>
<accession>A0A3E3I2I8</accession>
<dbReference type="GO" id="GO:0050897">
    <property type="term" value="F:cobalt ion binding"/>
    <property type="evidence" value="ECO:0007669"/>
    <property type="project" value="TreeGrafter"/>
</dbReference>
<evidence type="ECO:0000256" key="6">
    <source>
        <dbReference type="ARBA" id="ARBA00022842"/>
    </source>
</evidence>
<evidence type="ECO:0000256" key="5">
    <source>
        <dbReference type="ARBA" id="ARBA00022692"/>
    </source>
</evidence>
<keyword evidence="9 12" id="KW-0472">Membrane</keyword>
<dbReference type="GO" id="GO:0015087">
    <property type="term" value="F:cobalt ion transmembrane transporter activity"/>
    <property type="evidence" value="ECO:0007669"/>
    <property type="project" value="TreeGrafter"/>
</dbReference>
<evidence type="ECO:0000256" key="7">
    <source>
        <dbReference type="ARBA" id="ARBA00022989"/>
    </source>
</evidence>
<name>A0A3E3I2I8_9FIRM</name>
<evidence type="ECO:0000256" key="9">
    <source>
        <dbReference type="ARBA" id="ARBA00023136"/>
    </source>
</evidence>
<dbReference type="SUPFAM" id="SSF144083">
    <property type="entry name" value="Magnesium transport protein CorA, transmembrane region"/>
    <property type="match status" value="1"/>
</dbReference>
<evidence type="ECO:0000256" key="8">
    <source>
        <dbReference type="ARBA" id="ARBA00023065"/>
    </source>
</evidence>
<keyword evidence="8" id="KW-0406">Ion transport</keyword>
<dbReference type="PANTHER" id="PTHR46494">
    <property type="entry name" value="CORA FAMILY METAL ION TRANSPORTER (EUROFUNG)"/>
    <property type="match status" value="1"/>
</dbReference>
<dbReference type="GO" id="GO:0005886">
    <property type="term" value="C:plasma membrane"/>
    <property type="evidence" value="ECO:0007669"/>
    <property type="project" value="UniProtKB-SubCell"/>
</dbReference>
<dbReference type="CDD" id="cd12826">
    <property type="entry name" value="EcCorA_ZntB-like_u1"/>
    <property type="match status" value="1"/>
</dbReference>
<dbReference type="Proteomes" id="UP000260812">
    <property type="component" value="Unassembled WGS sequence"/>
</dbReference>
<sequence length="310" mass="36023">MSKIFGIHSRLTELPAFPEASASAQNNTPAIEILTPAEAASNAYLQEHGFMNLKYPQEIHFCKAEVHMDFLYGTFVIPPKGKNTHEASFRYAIFKDRIIFIDDGDYVLRIVEKIRDSITRPNPGIGFFFADFLDALISEDLLCLTDIENQIAHLEDEVLSGTLDNFNHKIMSCRRKILIYSHYYLQLSDISNVLQQNDHGFFNRSELNAFRLFSERVGRLHEEALMLREYSTQIREVYQSQIDIRQNKIMKILTVVTTIFLPLTLIAGWYGMNFKYMPELNWKYGYLTVFLLSLAIVILCIRLCRKKHFL</sequence>
<gene>
    <name evidence="13" type="ORF">DXC51_15865</name>
</gene>
<keyword evidence="5 12" id="KW-0812">Transmembrane</keyword>
<dbReference type="Pfam" id="PF01544">
    <property type="entry name" value="CorA"/>
    <property type="match status" value="1"/>
</dbReference>
<keyword evidence="7 12" id="KW-1133">Transmembrane helix</keyword>
<evidence type="ECO:0008006" key="15">
    <source>
        <dbReference type="Google" id="ProtNLM"/>
    </source>
</evidence>
<comment type="catalytic activity">
    <reaction evidence="10">
        <text>Mg(2+)(in) = Mg(2+)(out)</text>
        <dbReference type="Rhea" id="RHEA:29827"/>
        <dbReference type="ChEBI" id="CHEBI:18420"/>
    </reaction>
</comment>
<keyword evidence="3" id="KW-0813">Transport</keyword>
<comment type="caution">
    <text evidence="13">The sequence shown here is derived from an EMBL/GenBank/DDBJ whole genome shotgun (WGS) entry which is preliminary data.</text>
</comment>
<dbReference type="GO" id="GO:0000287">
    <property type="term" value="F:magnesium ion binding"/>
    <property type="evidence" value="ECO:0007669"/>
    <property type="project" value="TreeGrafter"/>
</dbReference>
<dbReference type="FunFam" id="1.20.58.340:FF:000004">
    <property type="entry name" value="Magnesium transport protein CorA"/>
    <property type="match status" value="1"/>
</dbReference>